<feature type="domain" description="Aminoglycoside phosphotransferase" evidence="1">
    <location>
        <begin position="2"/>
        <end position="67"/>
    </location>
</feature>
<gene>
    <name evidence="2" type="ORF">DES52_11722</name>
</gene>
<dbReference type="Pfam" id="PF01636">
    <property type="entry name" value="APH"/>
    <property type="match status" value="1"/>
</dbReference>
<dbReference type="EMBL" id="QJSX01000017">
    <property type="protein sequence ID" value="PYE50504.1"/>
    <property type="molecule type" value="Genomic_DNA"/>
</dbReference>
<comment type="caution">
    <text evidence="2">The sequence shown here is derived from an EMBL/GenBank/DDBJ whole genome shotgun (WGS) entry which is preliminary data.</text>
</comment>
<dbReference type="InterPro" id="IPR002575">
    <property type="entry name" value="Aminoglycoside_PTrfase"/>
</dbReference>
<dbReference type="SUPFAM" id="SSF56112">
    <property type="entry name" value="Protein kinase-like (PK-like)"/>
    <property type="match status" value="1"/>
</dbReference>
<name>A0A318S1Z5_9DEIO</name>
<dbReference type="Gene3D" id="3.90.1200.10">
    <property type="match status" value="1"/>
</dbReference>
<dbReference type="AlphaFoldDB" id="A0A318S1Z5"/>
<organism evidence="2 3">
    <name type="scientific">Deinococcus yavapaiensis KR-236</name>
    <dbReference type="NCBI Taxonomy" id="694435"/>
    <lineage>
        <taxon>Bacteria</taxon>
        <taxon>Thermotogati</taxon>
        <taxon>Deinococcota</taxon>
        <taxon>Deinococci</taxon>
        <taxon>Deinococcales</taxon>
        <taxon>Deinococcaceae</taxon>
        <taxon>Deinococcus</taxon>
    </lineage>
</organism>
<evidence type="ECO:0000313" key="3">
    <source>
        <dbReference type="Proteomes" id="UP000248326"/>
    </source>
</evidence>
<protein>
    <submittedName>
        <fullName evidence="2">Phosphotransferase family enzyme</fullName>
    </submittedName>
</protein>
<keyword evidence="2" id="KW-0808">Transferase</keyword>
<evidence type="ECO:0000313" key="2">
    <source>
        <dbReference type="EMBL" id="PYE50504.1"/>
    </source>
</evidence>
<keyword evidence="3" id="KW-1185">Reference proteome</keyword>
<sequence>MVVHGDFNSVNILYEDPSVTAALGLEFACVGARVLDITTALMEVLVRTEPDWTLARAFLRRYGPLEEDEANALAAAMLLRQAALGVWSVGQVEAGAPEAARAGARLRALPELLVWLGSHDAKLTTVGLHEGERFEQLEAR</sequence>
<accession>A0A318S1Z5</accession>
<proteinExistence type="predicted"/>
<dbReference type="Proteomes" id="UP000248326">
    <property type="component" value="Unassembled WGS sequence"/>
</dbReference>
<dbReference type="GO" id="GO:0016740">
    <property type="term" value="F:transferase activity"/>
    <property type="evidence" value="ECO:0007669"/>
    <property type="project" value="UniProtKB-KW"/>
</dbReference>
<reference evidence="2 3" key="1">
    <citation type="submission" date="2018-06" db="EMBL/GenBank/DDBJ databases">
        <title>Genomic Encyclopedia of Type Strains, Phase IV (KMG-IV): sequencing the most valuable type-strain genomes for metagenomic binning, comparative biology and taxonomic classification.</title>
        <authorList>
            <person name="Goeker M."/>
        </authorList>
    </citation>
    <scope>NUCLEOTIDE SEQUENCE [LARGE SCALE GENOMIC DNA]</scope>
    <source>
        <strain evidence="2 3">DSM 18048</strain>
    </source>
</reference>
<dbReference type="InterPro" id="IPR011009">
    <property type="entry name" value="Kinase-like_dom_sf"/>
</dbReference>
<evidence type="ECO:0000259" key="1">
    <source>
        <dbReference type="Pfam" id="PF01636"/>
    </source>
</evidence>